<accession>A0A3G5A3W6</accession>
<evidence type="ECO:0000313" key="1">
    <source>
        <dbReference type="EMBL" id="AYV80523.1"/>
    </source>
</evidence>
<sequence length="321" mass="37922">MASHNCLDWLNHCLKTRYGRWYSSTNVSLVESRFKQHCEKNNHNLGDIELVELCIANYNFFDGNGFVNILDAMEILSFGEMIQLKSFFSEYMYSFGLAAKLFALSGKNNTVIDVMIQIMKHDAFRFNHYREFESDSSTAINREEIITMAISDIFNRKIENVSEYVTNLTSMMGDRFINFFYTAPQWSTICSLLDKSEFNRCCIFLRSFIHRETTPLMIKNIYEQLRRLSRLVLSDFTLYAKAAFHHELLPDEINIMFHDLARMDQQARIFILLQLDNILLYNRKTKIEYFANYQILMNICRIISTEKNKYLLANMKPRSKL</sequence>
<proteinExistence type="predicted"/>
<name>A0A3G5A3W6_9VIRU</name>
<dbReference type="EMBL" id="MK072244">
    <property type="protein sequence ID" value="AYV80523.1"/>
    <property type="molecule type" value="Genomic_DNA"/>
</dbReference>
<organism evidence="1">
    <name type="scientific">Harvfovirus sp</name>
    <dbReference type="NCBI Taxonomy" id="2487768"/>
    <lineage>
        <taxon>Viruses</taxon>
        <taxon>Varidnaviria</taxon>
        <taxon>Bamfordvirae</taxon>
        <taxon>Nucleocytoviricota</taxon>
        <taxon>Megaviricetes</taxon>
        <taxon>Imitervirales</taxon>
        <taxon>Mimiviridae</taxon>
        <taxon>Klosneuvirinae</taxon>
    </lineage>
</organism>
<protein>
    <submittedName>
        <fullName evidence="1">Uncharacterized protein</fullName>
    </submittedName>
</protein>
<reference evidence="1" key="1">
    <citation type="submission" date="2018-10" db="EMBL/GenBank/DDBJ databases">
        <title>Hidden diversity of soil giant viruses.</title>
        <authorList>
            <person name="Schulz F."/>
            <person name="Alteio L."/>
            <person name="Goudeau D."/>
            <person name="Ryan E.M."/>
            <person name="Malmstrom R.R."/>
            <person name="Blanchard J."/>
            <person name="Woyke T."/>
        </authorList>
    </citation>
    <scope>NUCLEOTIDE SEQUENCE</scope>
    <source>
        <strain evidence="1">HAV1</strain>
    </source>
</reference>
<gene>
    <name evidence="1" type="ORF">Harvfovirus2_53</name>
</gene>